<dbReference type="PROSITE" id="PS51747">
    <property type="entry name" value="CYT_DCMP_DEAMINASES_2"/>
    <property type="match status" value="1"/>
</dbReference>
<evidence type="ECO:0000256" key="8">
    <source>
        <dbReference type="HAMAP-Rule" id="MF_00972"/>
    </source>
</evidence>
<evidence type="ECO:0000259" key="9">
    <source>
        <dbReference type="PROSITE" id="PS51747"/>
    </source>
</evidence>
<organism evidence="10 11">
    <name type="scientific">Fibrobacter intestinalis</name>
    <dbReference type="NCBI Taxonomy" id="28122"/>
    <lineage>
        <taxon>Bacteria</taxon>
        <taxon>Pseudomonadati</taxon>
        <taxon>Fibrobacterota</taxon>
        <taxon>Fibrobacteria</taxon>
        <taxon>Fibrobacterales</taxon>
        <taxon>Fibrobacteraceae</taxon>
        <taxon>Fibrobacter</taxon>
    </lineage>
</organism>
<evidence type="ECO:0000256" key="6">
    <source>
        <dbReference type="ARBA" id="ARBA00022833"/>
    </source>
</evidence>
<protein>
    <recommendedName>
        <fullName evidence="8">tRNA-specific adenosine deaminase</fullName>
        <ecNumber evidence="8">3.5.4.33</ecNumber>
    </recommendedName>
</protein>
<evidence type="ECO:0000313" key="10">
    <source>
        <dbReference type="EMBL" id="SHK47301.1"/>
    </source>
</evidence>
<dbReference type="AlphaFoldDB" id="A0A1M6SRG2"/>
<comment type="subunit">
    <text evidence="2 8">Homodimer.</text>
</comment>
<proteinExistence type="inferred from homology"/>
<sequence>MTDAEDLRWMDAALREAEKAYDLGEVPIGCVIVKDGRCIARGYNQVETLKDATAHAEIIAIGAASSALENWRLSGATLYVTLEPCPMCAGAILNSRISRIVYGSPDTRFGGCGTTIDVIKNNALHAEVQVTGGVKAEECLGIIKAFFMEMRQKKGDSGAKLPKELLS</sequence>
<dbReference type="GO" id="GO:0008270">
    <property type="term" value="F:zinc ion binding"/>
    <property type="evidence" value="ECO:0007669"/>
    <property type="project" value="UniProtKB-UniRule"/>
</dbReference>
<evidence type="ECO:0000256" key="1">
    <source>
        <dbReference type="ARBA" id="ARBA00010669"/>
    </source>
</evidence>
<dbReference type="GO" id="GO:0002100">
    <property type="term" value="P:tRNA wobble adenosine to inosine editing"/>
    <property type="evidence" value="ECO:0007669"/>
    <property type="project" value="UniProtKB-UniRule"/>
</dbReference>
<dbReference type="GO" id="GO:0052717">
    <property type="term" value="F:tRNA-specific adenosine-34 deaminase activity"/>
    <property type="evidence" value="ECO:0007669"/>
    <property type="project" value="UniProtKB-UniRule"/>
</dbReference>
<feature type="active site" description="Proton donor" evidence="8">
    <location>
        <position position="57"/>
    </location>
</feature>
<dbReference type="NCBIfam" id="NF008113">
    <property type="entry name" value="PRK10860.1"/>
    <property type="match status" value="1"/>
</dbReference>
<comment type="similarity">
    <text evidence="1">Belongs to the cytidine and deoxycytidylate deaminase family. ADAT2 subfamily.</text>
</comment>
<comment type="function">
    <text evidence="8">Catalyzes the deamination of adenosine to inosine at the wobble position 34 of tRNA(Arg2).</text>
</comment>
<keyword evidence="5 8" id="KW-0378">Hydrolase</keyword>
<keyword evidence="3 8" id="KW-0819">tRNA processing</keyword>
<evidence type="ECO:0000256" key="4">
    <source>
        <dbReference type="ARBA" id="ARBA00022723"/>
    </source>
</evidence>
<evidence type="ECO:0000256" key="2">
    <source>
        <dbReference type="ARBA" id="ARBA00011738"/>
    </source>
</evidence>
<comment type="catalytic activity">
    <reaction evidence="7 8">
        <text>adenosine(34) in tRNA + H2O + H(+) = inosine(34) in tRNA + NH4(+)</text>
        <dbReference type="Rhea" id="RHEA:43168"/>
        <dbReference type="Rhea" id="RHEA-COMP:10373"/>
        <dbReference type="Rhea" id="RHEA-COMP:10374"/>
        <dbReference type="ChEBI" id="CHEBI:15377"/>
        <dbReference type="ChEBI" id="CHEBI:15378"/>
        <dbReference type="ChEBI" id="CHEBI:28938"/>
        <dbReference type="ChEBI" id="CHEBI:74411"/>
        <dbReference type="ChEBI" id="CHEBI:82852"/>
        <dbReference type="EC" id="3.5.4.33"/>
    </reaction>
</comment>
<keyword evidence="11" id="KW-1185">Reference proteome</keyword>
<dbReference type="CDD" id="cd01285">
    <property type="entry name" value="nucleoside_deaminase"/>
    <property type="match status" value="1"/>
</dbReference>
<feature type="binding site" evidence="8">
    <location>
        <position position="88"/>
    </location>
    <ligand>
        <name>Zn(2+)</name>
        <dbReference type="ChEBI" id="CHEBI:29105"/>
        <note>catalytic</note>
    </ligand>
</feature>
<evidence type="ECO:0000256" key="3">
    <source>
        <dbReference type="ARBA" id="ARBA00022694"/>
    </source>
</evidence>
<evidence type="ECO:0000256" key="5">
    <source>
        <dbReference type="ARBA" id="ARBA00022801"/>
    </source>
</evidence>
<dbReference type="HAMAP" id="MF_00972">
    <property type="entry name" value="tRNA_aden_deaminase"/>
    <property type="match status" value="1"/>
</dbReference>
<comment type="cofactor">
    <cofactor evidence="8">
        <name>Zn(2+)</name>
        <dbReference type="ChEBI" id="CHEBI:29105"/>
    </cofactor>
    <text evidence="8">Binds 1 zinc ion per subunit.</text>
</comment>
<dbReference type="EMBL" id="FRAW01000007">
    <property type="protein sequence ID" value="SHK47301.1"/>
    <property type="molecule type" value="Genomic_DNA"/>
</dbReference>
<dbReference type="PROSITE" id="PS00903">
    <property type="entry name" value="CYT_DCMP_DEAMINASES_1"/>
    <property type="match status" value="1"/>
</dbReference>
<dbReference type="InterPro" id="IPR016192">
    <property type="entry name" value="APOBEC/CMP_deaminase_Zn-bd"/>
</dbReference>
<dbReference type="SUPFAM" id="SSF53927">
    <property type="entry name" value="Cytidine deaminase-like"/>
    <property type="match status" value="1"/>
</dbReference>
<accession>A0A1M6SRG2</accession>
<keyword evidence="4 8" id="KW-0479">Metal-binding</keyword>
<dbReference type="InterPro" id="IPR016193">
    <property type="entry name" value="Cytidine_deaminase-like"/>
</dbReference>
<evidence type="ECO:0000313" key="11">
    <source>
        <dbReference type="Proteomes" id="UP000184275"/>
    </source>
</evidence>
<feature type="binding site" evidence="8">
    <location>
        <position position="55"/>
    </location>
    <ligand>
        <name>Zn(2+)</name>
        <dbReference type="ChEBI" id="CHEBI:29105"/>
        <note>catalytic</note>
    </ligand>
</feature>
<dbReference type="PANTHER" id="PTHR11079">
    <property type="entry name" value="CYTOSINE DEAMINASE FAMILY MEMBER"/>
    <property type="match status" value="1"/>
</dbReference>
<evidence type="ECO:0000256" key="7">
    <source>
        <dbReference type="ARBA" id="ARBA00048045"/>
    </source>
</evidence>
<gene>
    <name evidence="8" type="primary">tadA</name>
    <name evidence="10" type="ORF">SAMN05720469_10731</name>
</gene>
<feature type="binding site" evidence="8">
    <location>
        <position position="85"/>
    </location>
    <ligand>
        <name>Zn(2+)</name>
        <dbReference type="ChEBI" id="CHEBI:29105"/>
        <note>catalytic</note>
    </ligand>
</feature>
<dbReference type="PANTHER" id="PTHR11079:SF179">
    <property type="entry name" value="TRNA(ADENINE(34)) DEAMINASE, CHLOROPLASTIC"/>
    <property type="match status" value="1"/>
</dbReference>
<dbReference type="RefSeq" id="WP_073303188.1">
    <property type="nucleotide sequence ID" value="NZ_FRAW01000007.1"/>
</dbReference>
<dbReference type="InterPro" id="IPR028883">
    <property type="entry name" value="tRNA_aden_deaminase"/>
</dbReference>
<name>A0A1M6SRG2_9BACT</name>
<dbReference type="EC" id="3.5.4.33" evidence="8"/>
<reference evidence="11" key="1">
    <citation type="submission" date="2016-11" db="EMBL/GenBank/DDBJ databases">
        <authorList>
            <person name="Varghese N."/>
            <person name="Submissions S."/>
        </authorList>
    </citation>
    <scope>NUCLEOTIDE SEQUENCE [LARGE SCALE GENOMIC DNA]</scope>
    <source>
        <strain evidence="11">UWOS</strain>
    </source>
</reference>
<feature type="domain" description="CMP/dCMP-type deaminase" evidence="9">
    <location>
        <begin position="4"/>
        <end position="114"/>
    </location>
</feature>
<keyword evidence="6 8" id="KW-0862">Zinc</keyword>
<dbReference type="Proteomes" id="UP000184275">
    <property type="component" value="Unassembled WGS sequence"/>
</dbReference>
<dbReference type="Pfam" id="PF00383">
    <property type="entry name" value="dCMP_cyt_deam_1"/>
    <property type="match status" value="1"/>
</dbReference>
<dbReference type="InterPro" id="IPR002125">
    <property type="entry name" value="CMP_dCMP_dom"/>
</dbReference>
<dbReference type="FunFam" id="3.40.140.10:FF:000005">
    <property type="entry name" value="tRNA-specific adenosine deaminase"/>
    <property type="match status" value="1"/>
</dbReference>
<dbReference type="Gene3D" id="3.40.140.10">
    <property type="entry name" value="Cytidine Deaminase, domain 2"/>
    <property type="match status" value="1"/>
</dbReference>